<dbReference type="SUPFAM" id="SSF57756">
    <property type="entry name" value="Retrovirus zinc finger-like domains"/>
    <property type="match status" value="1"/>
</dbReference>
<dbReference type="GO" id="GO:0003676">
    <property type="term" value="F:nucleic acid binding"/>
    <property type="evidence" value="ECO:0007669"/>
    <property type="project" value="InterPro"/>
</dbReference>
<dbReference type="Gene3D" id="4.10.60.10">
    <property type="entry name" value="Zinc finger, CCHC-type"/>
    <property type="match status" value="1"/>
</dbReference>
<evidence type="ECO:0000313" key="5">
    <source>
        <dbReference type="EMBL" id="GAV66643.1"/>
    </source>
</evidence>
<organism evidence="5 6">
    <name type="scientific">Cephalotus follicularis</name>
    <name type="common">Albany pitcher plant</name>
    <dbReference type="NCBI Taxonomy" id="3775"/>
    <lineage>
        <taxon>Eukaryota</taxon>
        <taxon>Viridiplantae</taxon>
        <taxon>Streptophyta</taxon>
        <taxon>Embryophyta</taxon>
        <taxon>Tracheophyta</taxon>
        <taxon>Spermatophyta</taxon>
        <taxon>Magnoliopsida</taxon>
        <taxon>eudicotyledons</taxon>
        <taxon>Gunneridae</taxon>
        <taxon>Pentapetalae</taxon>
        <taxon>rosids</taxon>
        <taxon>fabids</taxon>
        <taxon>Oxalidales</taxon>
        <taxon>Cephalotaceae</taxon>
        <taxon>Cephalotus</taxon>
    </lineage>
</organism>
<dbReference type="SMART" id="SM00343">
    <property type="entry name" value="ZnF_C2HC"/>
    <property type="match status" value="1"/>
</dbReference>
<reference evidence="6" key="1">
    <citation type="submission" date="2016-04" db="EMBL/GenBank/DDBJ databases">
        <title>Cephalotus genome sequencing.</title>
        <authorList>
            <person name="Fukushima K."/>
            <person name="Hasebe M."/>
            <person name="Fang X."/>
        </authorList>
    </citation>
    <scope>NUCLEOTIDE SEQUENCE [LARGE SCALE GENOMIC DNA]</scope>
    <source>
        <strain evidence="6">cv. St1</strain>
    </source>
</reference>
<keyword evidence="1" id="KW-0862">Zinc</keyword>
<dbReference type="Pfam" id="PF00098">
    <property type="entry name" value="zf-CCHC"/>
    <property type="match status" value="1"/>
</dbReference>
<keyword evidence="2" id="KW-0175">Coiled coil</keyword>
<evidence type="ECO:0000313" key="6">
    <source>
        <dbReference type="Proteomes" id="UP000187406"/>
    </source>
</evidence>
<proteinExistence type="predicted"/>
<gene>
    <name evidence="5" type="ORF">CFOL_v3_10153</name>
</gene>
<feature type="non-terminal residue" evidence="5">
    <location>
        <position position="330"/>
    </location>
</feature>
<dbReference type="AlphaFoldDB" id="A0A1Q3BFT4"/>
<dbReference type="InterPro" id="IPR001878">
    <property type="entry name" value="Znf_CCHC"/>
</dbReference>
<keyword evidence="6" id="KW-1185">Reference proteome</keyword>
<feature type="non-terminal residue" evidence="5">
    <location>
        <position position="1"/>
    </location>
</feature>
<dbReference type="PROSITE" id="PS50158">
    <property type="entry name" value="ZF_CCHC"/>
    <property type="match status" value="1"/>
</dbReference>
<dbReference type="Pfam" id="PF14223">
    <property type="entry name" value="Retrotran_gag_2"/>
    <property type="match status" value="1"/>
</dbReference>
<comment type="caution">
    <text evidence="5">The sequence shown here is derived from an EMBL/GenBank/DDBJ whole genome shotgun (WGS) entry which is preliminary data.</text>
</comment>
<evidence type="ECO:0000256" key="1">
    <source>
        <dbReference type="PROSITE-ProRule" id="PRU00047"/>
    </source>
</evidence>
<feature type="region of interest" description="Disordered" evidence="3">
    <location>
        <begin position="131"/>
        <end position="164"/>
    </location>
</feature>
<keyword evidence="1" id="KW-0863">Zinc-finger</keyword>
<feature type="compositionally biased region" description="Basic residues" evidence="3">
    <location>
        <begin position="135"/>
        <end position="144"/>
    </location>
</feature>
<dbReference type="InterPro" id="IPR036875">
    <property type="entry name" value="Znf_CCHC_sf"/>
</dbReference>
<name>A0A1Q3BFT4_CEPFO</name>
<dbReference type="GO" id="GO:0008270">
    <property type="term" value="F:zinc ion binding"/>
    <property type="evidence" value="ECO:0007669"/>
    <property type="project" value="UniProtKB-KW"/>
</dbReference>
<sequence length="330" mass="38243">IVNSLKNLGKSYSNQELVRKILRCLPKSWSPKLTAVEEAKDLSTLPLEQLLGSLMTHETTMKNHEHVEAKKKKTIALKALREESKMAFKKKFSQDEESGKEEPTCYECKKPGHFKNECPNLKKKEKFNKEQFKKKNEHPKKKKAMVATWDDSDPSNSEEEEGDEEVVNLALMTLEEDVSEDESDNEVQFSFDELQNTYENLFNEYENVCLKNKSLKKNVISMSKEIDNLKNENSKYINEIESLKSKNSFYINEIEVLNVSSKLSIDFMEENEKLKIEIDALKKSFSTFSNSSAKLDNLLGLQRCVFDKAGLGYEEMKNVKHFKNFFIKKN</sequence>
<keyword evidence="1" id="KW-0479">Metal-binding</keyword>
<feature type="domain" description="CCHC-type" evidence="4">
    <location>
        <begin position="105"/>
        <end position="120"/>
    </location>
</feature>
<evidence type="ECO:0000259" key="4">
    <source>
        <dbReference type="PROSITE" id="PS50158"/>
    </source>
</evidence>
<feature type="coiled-coil region" evidence="2">
    <location>
        <begin position="191"/>
        <end position="246"/>
    </location>
</feature>
<dbReference type="Proteomes" id="UP000187406">
    <property type="component" value="Unassembled WGS sequence"/>
</dbReference>
<evidence type="ECO:0000256" key="3">
    <source>
        <dbReference type="SAM" id="MobiDB-lite"/>
    </source>
</evidence>
<dbReference type="InParanoid" id="A0A1Q3BFT4"/>
<feature type="compositionally biased region" description="Acidic residues" evidence="3">
    <location>
        <begin position="150"/>
        <end position="164"/>
    </location>
</feature>
<protein>
    <submittedName>
        <fullName evidence="5">Zf-CCHC domain-containing protein/UBN2 domain-containing protein</fullName>
    </submittedName>
</protein>
<dbReference type="EMBL" id="BDDD01000493">
    <property type="protein sequence ID" value="GAV66643.1"/>
    <property type="molecule type" value="Genomic_DNA"/>
</dbReference>
<accession>A0A1Q3BFT4</accession>
<evidence type="ECO:0000256" key="2">
    <source>
        <dbReference type="SAM" id="Coils"/>
    </source>
</evidence>